<dbReference type="GO" id="GO:0006260">
    <property type="term" value="P:DNA replication"/>
    <property type="evidence" value="ECO:0007669"/>
    <property type="project" value="TreeGrafter"/>
</dbReference>
<feature type="compositionally biased region" description="Basic and acidic residues" evidence="1">
    <location>
        <begin position="116"/>
        <end position="183"/>
    </location>
</feature>
<organism evidence="2 3">
    <name type="scientific">Catagonus wagneri</name>
    <name type="common">Chacoan peccary</name>
    <dbReference type="NCBI Taxonomy" id="51154"/>
    <lineage>
        <taxon>Eukaryota</taxon>
        <taxon>Metazoa</taxon>
        <taxon>Chordata</taxon>
        <taxon>Craniata</taxon>
        <taxon>Vertebrata</taxon>
        <taxon>Euteleostomi</taxon>
        <taxon>Mammalia</taxon>
        <taxon>Eutheria</taxon>
        <taxon>Laurasiatheria</taxon>
        <taxon>Artiodactyla</taxon>
        <taxon>Suina</taxon>
        <taxon>Tayassuidae</taxon>
        <taxon>Catagonus</taxon>
    </lineage>
</organism>
<keyword evidence="3" id="KW-1185">Reference proteome</keyword>
<dbReference type="GO" id="GO:0000785">
    <property type="term" value="C:chromatin"/>
    <property type="evidence" value="ECO:0007669"/>
    <property type="project" value="TreeGrafter"/>
</dbReference>
<dbReference type="Ensembl" id="ENSCWAT00000007316.1">
    <property type="protein sequence ID" value="ENSCWAP00000006743.1"/>
    <property type="gene ID" value="ENSCWAG00000005227.1"/>
</dbReference>
<dbReference type="PANTHER" id="PTHR14389">
    <property type="entry name" value="SI:CH1073-475A24.1"/>
    <property type="match status" value="1"/>
</dbReference>
<dbReference type="GeneTree" id="ENSGT00390000005182"/>
<accession>A0A8C3W1Y0</accession>
<dbReference type="Gene3D" id="2.40.10.120">
    <property type="match status" value="1"/>
</dbReference>
<name>A0A8C3W1Y0_9CETA</name>
<dbReference type="Pfam" id="PF13365">
    <property type="entry name" value="Trypsin_2"/>
    <property type="match status" value="1"/>
</dbReference>
<protein>
    <recommendedName>
        <fullName evidence="4">Protein FAM111A</fullName>
    </recommendedName>
</protein>
<reference evidence="2" key="2">
    <citation type="submission" date="2025-09" db="UniProtKB">
        <authorList>
            <consortium name="Ensembl"/>
        </authorList>
    </citation>
    <scope>IDENTIFICATION</scope>
</reference>
<evidence type="ECO:0000256" key="1">
    <source>
        <dbReference type="SAM" id="MobiDB-lite"/>
    </source>
</evidence>
<dbReference type="InterPro" id="IPR009003">
    <property type="entry name" value="Peptidase_S1_PA"/>
</dbReference>
<proteinExistence type="predicted"/>
<dbReference type="SUPFAM" id="SSF50494">
    <property type="entry name" value="Trypsin-like serine proteases"/>
    <property type="match status" value="1"/>
</dbReference>
<evidence type="ECO:0000313" key="3">
    <source>
        <dbReference type="Proteomes" id="UP000694540"/>
    </source>
</evidence>
<dbReference type="GO" id="GO:0005634">
    <property type="term" value="C:nucleus"/>
    <property type="evidence" value="ECO:0007669"/>
    <property type="project" value="TreeGrafter"/>
</dbReference>
<evidence type="ECO:0000313" key="2">
    <source>
        <dbReference type="Ensembl" id="ENSCWAP00000006743.1"/>
    </source>
</evidence>
<feature type="region of interest" description="Disordered" evidence="1">
    <location>
        <begin position="1"/>
        <end position="25"/>
    </location>
</feature>
<feature type="region of interest" description="Disordered" evidence="1">
    <location>
        <begin position="114"/>
        <end position="183"/>
    </location>
</feature>
<dbReference type="AlphaFoldDB" id="A0A8C3W1Y0"/>
<reference evidence="2" key="1">
    <citation type="submission" date="2025-08" db="UniProtKB">
        <authorList>
            <consortium name="Ensembl"/>
        </authorList>
    </citation>
    <scope>IDENTIFICATION</scope>
</reference>
<evidence type="ECO:0008006" key="4">
    <source>
        <dbReference type="Google" id="ProtNLM"/>
    </source>
</evidence>
<dbReference type="PANTHER" id="PTHR14389:SF14">
    <property type="entry name" value="SERINE PROTEASE FAM111A"/>
    <property type="match status" value="1"/>
</dbReference>
<dbReference type="Proteomes" id="UP000694540">
    <property type="component" value="Unplaced"/>
</dbReference>
<sequence>MKMDSRKSSENITNTQAEGPKDQTVSPHKVIRVYFAVNIRKHQNRSYETLSHNGETLDMALQKLKAVRDEIKTHPDQEMLVCGRKGIKGYLNLRMPIMCFPENCEVEITFAHSQRKQTEENQEKNKEENQEVKQKENKEDNQEVKQEVKQEENQEVKQEENQEENQEKNQEENQEENREENQVKKCVVRHHKNASTDCVKFYIHAVGKTRKEIVKCGALHKEGNFLCVYAFKGETIKNALCEDGRFSSILKNDDWKLTEGPNSILESSQLVDNLEGKFFQVEFDRRVGTRAVAARNSKSKKNFCALKETTADKHLGLKKERDKIIKNFKKCMERGKGKKLFQLHKTNFGKLTKNSTLVKVHRLLCHCSESVGYLSWDNEGKKGSATCFVFREMYIFTCLHVIDEIVGEEMDTTKRENIISWCVRVTFVYEETKEEQNSFCIEPWFKIFDRNLDYVVLKLKTNGQQVPVGLYNKISESNPVPPRGLVYMIGHPDGEAKTTDACAVISHGQQEEEQENPQAGEAEGHGYDMQYIHMHTQKSFQEIVSNPEGVSDNTSFYFGSSGSPVFDLEGSLVAMLTAGFTYEYQKGTSSIVEFASTLKSILSHIKQNHGMWYETVSINP</sequence>